<reference evidence="2 3" key="1">
    <citation type="submission" date="2017-08" db="EMBL/GenBank/DDBJ databases">
        <title>Genomic and metabolic characterisation of spoilage-associated Pseudomonas species.</title>
        <authorList>
            <person name="Stanborough T."/>
            <person name="Fegan N."/>
            <person name="Powell S.M."/>
            <person name="Singh T."/>
            <person name="Tamplin M.L."/>
            <person name="Chandry P.S."/>
        </authorList>
    </citation>
    <scope>NUCLEOTIDE SEQUENCE [LARGE SCALE GENOMIC DNA]</scope>
    <source>
        <strain evidence="2 3">F1801</strain>
    </source>
</reference>
<dbReference type="EMBL" id="NQKQ01000010">
    <property type="protein sequence ID" value="PAA12220.1"/>
    <property type="molecule type" value="Genomic_DNA"/>
</dbReference>
<comment type="caution">
    <text evidence="2">The sequence shown here is derived from an EMBL/GenBank/DDBJ whole genome shotgun (WGS) entry which is preliminary data.</text>
</comment>
<dbReference type="PANTHER" id="PTHR33840">
    <property type="match status" value="1"/>
</dbReference>
<name>A0A267AHV8_PSEFR</name>
<protein>
    <recommendedName>
        <fullName evidence="1">T6SS Phospholipase effector Tle1-like catalytic domain-containing protein</fullName>
    </recommendedName>
</protein>
<dbReference type="OrthoDB" id="4378831at2"/>
<dbReference type="AlphaFoldDB" id="A0A267AHV8"/>
<evidence type="ECO:0000313" key="2">
    <source>
        <dbReference type="EMBL" id="PAA12220.1"/>
    </source>
</evidence>
<dbReference type="PANTHER" id="PTHR33840:SF1">
    <property type="entry name" value="TLE1 PHOSPHOLIPASE DOMAIN-CONTAINING PROTEIN"/>
    <property type="match status" value="1"/>
</dbReference>
<gene>
    <name evidence="2" type="ORF">CJU81_11415</name>
</gene>
<dbReference type="Proteomes" id="UP000215861">
    <property type="component" value="Unassembled WGS sequence"/>
</dbReference>
<accession>A0A267AHV8</accession>
<feature type="domain" description="T6SS Phospholipase effector Tle1-like catalytic" evidence="1">
    <location>
        <begin position="167"/>
        <end position="258"/>
    </location>
</feature>
<dbReference type="RefSeq" id="WP_095036681.1">
    <property type="nucleotide sequence ID" value="NZ_NQKQ01000010.1"/>
</dbReference>
<dbReference type="Pfam" id="PF09994">
    <property type="entry name" value="T6SS_Tle1-like_cat"/>
    <property type="match status" value="1"/>
</dbReference>
<sequence>MSHSSNTGYVLRVGIFFDGTANNQFNLLSGREREARGIKVDPGSSYAGVPTNIARLHRHYPVQTTFKDAQALTSLYVGGIGTTTGAVDTSFPGLTYGRGRTGVLGKADEALVQLSQCLEHFVRLAPANALSRLQLDLFGFSRGAAAARHFANQVHATAFAQQIALASDFQCSIEFIGLFDTVAAMGGLQDLGDVGDDINPGLNLYLGPDCAQQVVQLCARDEHRRNFSLTRIAPQWPLDISLPGAHADLGGGYPLEMQEQVQLTRWQSNLVSPSTPIRLTSAWKLAQAQLLEWQARDLIDPLAAQDSVQVRTEEQMAGSRQDPMKRVQAAVFMQRQVLGHLSRVYLRIMHSLACKQGVPFTALDSVQDALPDELLPIAARLEGQVLKGTLKLTAAQERLLRQRYVHQSANFNANVGQGLGVLDKAFFNIAQEGGRAVYGQKPPV</sequence>
<organism evidence="2 3">
    <name type="scientific">Pseudomonas fragi</name>
    <dbReference type="NCBI Taxonomy" id="296"/>
    <lineage>
        <taxon>Bacteria</taxon>
        <taxon>Pseudomonadati</taxon>
        <taxon>Pseudomonadota</taxon>
        <taxon>Gammaproteobacteria</taxon>
        <taxon>Pseudomonadales</taxon>
        <taxon>Pseudomonadaceae</taxon>
        <taxon>Pseudomonas</taxon>
    </lineage>
</organism>
<evidence type="ECO:0000259" key="1">
    <source>
        <dbReference type="Pfam" id="PF09994"/>
    </source>
</evidence>
<evidence type="ECO:0000313" key="3">
    <source>
        <dbReference type="Proteomes" id="UP000215861"/>
    </source>
</evidence>
<proteinExistence type="predicted"/>
<dbReference type="InterPro" id="IPR018712">
    <property type="entry name" value="Tle1-like_cat"/>
</dbReference>